<feature type="transmembrane region" description="Helical" evidence="1">
    <location>
        <begin position="128"/>
        <end position="154"/>
    </location>
</feature>
<keyword evidence="1" id="KW-1133">Transmembrane helix</keyword>
<feature type="transmembrane region" description="Helical" evidence="1">
    <location>
        <begin position="98"/>
        <end position="116"/>
    </location>
</feature>
<reference evidence="2 3" key="1">
    <citation type="journal article" date="2015" name="Nature">
        <title>rRNA introns, odd ribosomes, and small enigmatic genomes across a large radiation of phyla.</title>
        <authorList>
            <person name="Brown C.T."/>
            <person name="Hug L.A."/>
            <person name="Thomas B.C."/>
            <person name="Sharon I."/>
            <person name="Castelle C.J."/>
            <person name="Singh A."/>
            <person name="Wilkins M.J."/>
            <person name="Williams K.H."/>
            <person name="Banfield J.F."/>
        </authorList>
    </citation>
    <scope>NUCLEOTIDE SEQUENCE [LARGE SCALE GENOMIC DNA]</scope>
</reference>
<evidence type="ECO:0000313" key="2">
    <source>
        <dbReference type="EMBL" id="KKT64105.1"/>
    </source>
</evidence>
<name>A0A0G1IYL1_9BACT</name>
<feature type="transmembrane region" description="Helical" evidence="1">
    <location>
        <begin position="12"/>
        <end position="33"/>
    </location>
</feature>
<dbReference type="AlphaFoldDB" id="A0A0G1IYL1"/>
<organism evidence="2 3">
    <name type="scientific">Candidatus Giovannonibacteria bacterium GW2011_GWA1_44_29</name>
    <dbReference type="NCBI Taxonomy" id="1618646"/>
    <lineage>
        <taxon>Bacteria</taxon>
        <taxon>Candidatus Giovannoniibacteriota</taxon>
    </lineage>
</organism>
<sequence>MDIITIIQSKPVLIGLHLGFAIIGIDAFLWLFGKLKSERGLRKSMIITATIGVAAFIASWLAGGYYYVVYYGTLVKPEIKSGVAPWAHNIIMETKEHIFLFVIPLAMTVFFITLLEKEDMERLGLRRLALWLSGSIAVLGLLIGAMGFVISAAARWGAIN</sequence>
<accession>A0A0G1IYL1</accession>
<evidence type="ECO:0008006" key="4">
    <source>
        <dbReference type="Google" id="ProtNLM"/>
    </source>
</evidence>
<dbReference type="EMBL" id="LCIV01000003">
    <property type="protein sequence ID" value="KKT64105.1"/>
    <property type="molecule type" value="Genomic_DNA"/>
</dbReference>
<evidence type="ECO:0000313" key="3">
    <source>
        <dbReference type="Proteomes" id="UP000034652"/>
    </source>
</evidence>
<proteinExistence type="predicted"/>
<protein>
    <recommendedName>
        <fullName evidence="4">DUF2231 domain-containing protein</fullName>
    </recommendedName>
</protein>
<dbReference type="Proteomes" id="UP000034652">
    <property type="component" value="Unassembled WGS sequence"/>
</dbReference>
<evidence type="ECO:0000256" key="1">
    <source>
        <dbReference type="SAM" id="Phobius"/>
    </source>
</evidence>
<keyword evidence="1" id="KW-0812">Transmembrane</keyword>
<feature type="transmembrane region" description="Helical" evidence="1">
    <location>
        <begin position="45"/>
        <end position="68"/>
    </location>
</feature>
<comment type="caution">
    <text evidence="2">The sequence shown here is derived from an EMBL/GenBank/DDBJ whole genome shotgun (WGS) entry which is preliminary data.</text>
</comment>
<gene>
    <name evidence="2" type="ORF">UW57_C0003G0099</name>
</gene>
<keyword evidence="1" id="KW-0472">Membrane</keyword>